<sequence length="243" mass="27831">MEDTPRLELKSLIVDDDREQDDLDSSIAAMDALLAKSEAVLHDIRFTKPEAKGNLIYDEDWDEEERLGEWLQVVSRNAHYPALLQCVIALDSWNTLQVFQHGNWLGRLLAASLLRQRHLVTCQHLPALNLSLKLVSREDRTTRDTNVRLRNLLGGIRAMAEFGLKEHDRLSLAHQMMSRHLVGRRSSSRLPQLINLVLSKPIVSTDMAARHLKITQRAALRLIEELNLREVTGRGRFRAWGIL</sequence>
<name>A0A7W6LJG7_9HYPH</name>
<evidence type="ECO:0008006" key="5">
    <source>
        <dbReference type="Google" id="ProtNLM"/>
    </source>
</evidence>
<dbReference type="InterPro" id="IPR048017">
    <property type="entry name" value="Y4cF-like"/>
</dbReference>
<evidence type="ECO:0000313" key="3">
    <source>
        <dbReference type="EMBL" id="MBB4145489.1"/>
    </source>
</evidence>
<dbReference type="Pfam" id="PF07756">
    <property type="entry name" value="DUF1612"/>
    <property type="match status" value="1"/>
</dbReference>
<keyword evidence="4" id="KW-1185">Reference proteome</keyword>
<dbReference type="InterPro" id="IPR011670">
    <property type="entry name" value="DUF1612"/>
</dbReference>
<evidence type="ECO:0000259" key="1">
    <source>
        <dbReference type="Pfam" id="PF07756"/>
    </source>
</evidence>
<dbReference type="AlphaFoldDB" id="A0A7W6LJG7"/>
<dbReference type="Pfam" id="PF11972">
    <property type="entry name" value="HTH_13"/>
    <property type="match status" value="1"/>
</dbReference>
<dbReference type="EMBL" id="JACIEC010000008">
    <property type="protein sequence ID" value="MBB4145489.1"/>
    <property type="molecule type" value="Genomic_DNA"/>
</dbReference>
<accession>A0A7W6LJG7</accession>
<proteinExistence type="predicted"/>
<protein>
    <recommendedName>
        <fullName evidence="5">HTH DNA binding domain-containing protein</fullName>
    </recommendedName>
</protein>
<feature type="domain" description="HTH DNA binding" evidence="2">
    <location>
        <begin position="190"/>
        <end position="243"/>
    </location>
</feature>
<dbReference type="Proteomes" id="UP000519897">
    <property type="component" value="Unassembled WGS sequence"/>
</dbReference>
<gene>
    <name evidence="3" type="ORF">GGQ72_004053</name>
</gene>
<dbReference type="InterPro" id="IPR021068">
    <property type="entry name" value="HTH_DNA-bd"/>
</dbReference>
<comment type="caution">
    <text evidence="3">The sequence shown here is derived from an EMBL/GenBank/DDBJ whole genome shotgun (WGS) entry which is preliminary data.</text>
</comment>
<evidence type="ECO:0000313" key="4">
    <source>
        <dbReference type="Proteomes" id="UP000519897"/>
    </source>
</evidence>
<dbReference type="NCBIfam" id="NF040876">
    <property type="entry name" value="RHE_PE00001_fam"/>
    <property type="match status" value="1"/>
</dbReference>
<reference evidence="3 4" key="1">
    <citation type="submission" date="2020-08" db="EMBL/GenBank/DDBJ databases">
        <title>Genomic Encyclopedia of Type Strains, Phase IV (KMG-IV): sequencing the most valuable type-strain genomes for metagenomic binning, comparative biology and taxonomic classification.</title>
        <authorList>
            <person name="Goeker M."/>
        </authorList>
    </citation>
    <scope>NUCLEOTIDE SEQUENCE [LARGE SCALE GENOMIC DNA]</scope>
    <source>
        <strain evidence="3 4">DSM 29514</strain>
    </source>
</reference>
<organism evidence="3 4">
    <name type="scientific">Rhizobium rhizoryzae</name>
    <dbReference type="NCBI Taxonomy" id="451876"/>
    <lineage>
        <taxon>Bacteria</taxon>
        <taxon>Pseudomonadati</taxon>
        <taxon>Pseudomonadota</taxon>
        <taxon>Alphaproteobacteria</taxon>
        <taxon>Hyphomicrobiales</taxon>
        <taxon>Rhizobiaceae</taxon>
        <taxon>Rhizobium/Agrobacterium group</taxon>
        <taxon>Rhizobium</taxon>
    </lineage>
</organism>
<evidence type="ECO:0000259" key="2">
    <source>
        <dbReference type="Pfam" id="PF11972"/>
    </source>
</evidence>
<feature type="domain" description="DUF1612" evidence="1">
    <location>
        <begin position="55"/>
        <end position="181"/>
    </location>
</feature>